<dbReference type="GO" id="GO:0046872">
    <property type="term" value="F:metal ion binding"/>
    <property type="evidence" value="ECO:0007669"/>
    <property type="project" value="UniProtKB-KW"/>
</dbReference>
<keyword evidence="11" id="KW-1185">Reference proteome</keyword>
<evidence type="ECO:0000313" key="10">
    <source>
        <dbReference type="EMBL" id="PVH95129.1"/>
    </source>
</evidence>
<evidence type="ECO:0000256" key="3">
    <source>
        <dbReference type="ARBA" id="ARBA00022617"/>
    </source>
</evidence>
<keyword evidence="3" id="KW-0349">Heme</keyword>
<reference evidence="10 11" key="1">
    <citation type="journal article" date="2018" name="Sci. Rep.">
        <title>Comparative genomics provides insights into the lifestyle and reveals functional heterogeneity of dark septate endophytic fungi.</title>
        <authorList>
            <person name="Knapp D.G."/>
            <person name="Nemeth J.B."/>
            <person name="Barry K."/>
            <person name="Hainaut M."/>
            <person name="Henrissat B."/>
            <person name="Johnson J."/>
            <person name="Kuo A."/>
            <person name="Lim J.H.P."/>
            <person name="Lipzen A."/>
            <person name="Nolan M."/>
            <person name="Ohm R.A."/>
            <person name="Tamas L."/>
            <person name="Grigoriev I.V."/>
            <person name="Spatafora J.W."/>
            <person name="Nagy L.G."/>
            <person name="Kovacs G.M."/>
        </authorList>
    </citation>
    <scope>NUCLEOTIDE SEQUENCE [LARGE SCALE GENOMIC DNA]</scope>
    <source>
        <strain evidence="10 11">DSE2036</strain>
    </source>
</reference>
<feature type="signal peptide" evidence="8">
    <location>
        <begin position="1"/>
        <end position="18"/>
    </location>
</feature>
<dbReference type="PROSITE" id="PS51405">
    <property type="entry name" value="HEME_HALOPEROXIDASE"/>
    <property type="match status" value="1"/>
</dbReference>
<organism evidence="10 11">
    <name type="scientific">Periconia macrospinosa</name>
    <dbReference type="NCBI Taxonomy" id="97972"/>
    <lineage>
        <taxon>Eukaryota</taxon>
        <taxon>Fungi</taxon>
        <taxon>Dikarya</taxon>
        <taxon>Ascomycota</taxon>
        <taxon>Pezizomycotina</taxon>
        <taxon>Dothideomycetes</taxon>
        <taxon>Pleosporomycetidae</taxon>
        <taxon>Pleosporales</taxon>
        <taxon>Massarineae</taxon>
        <taxon>Periconiaceae</taxon>
        <taxon>Periconia</taxon>
    </lineage>
</organism>
<dbReference type="OrthoDB" id="407298at2759"/>
<dbReference type="Proteomes" id="UP000244855">
    <property type="component" value="Unassembled WGS sequence"/>
</dbReference>
<comment type="similarity">
    <text evidence="7">Belongs to the chloroperoxidase family.</text>
</comment>
<evidence type="ECO:0000256" key="7">
    <source>
        <dbReference type="ARBA" id="ARBA00025795"/>
    </source>
</evidence>
<dbReference type="EMBL" id="KZ805507">
    <property type="protein sequence ID" value="PVH95129.1"/>
    <property type="molecule type" value="Genomic_DNA"/>
</dbReference>
<evidence type="ECO:0000256" key="8">
    <source>
        <dbReference type="SAM" id="SignalP"/>
    </source>
</evidence>
<dbReference type="PANTHER" id="PTHR33577:SF9">
    <property type="entry name" value="PEROXIDASE STCC"/>
    <property type="match status" value="1"/>
</dbReference>
<gene>
    <name evidence="10" type="ORF">DM02DRAFT_691346</name>
</gene>
<dbReference type="InterPro" id="IPR000028">
    <property type="entry name" value="Chloroperoxidase"/>
</dbReference>
<sequence length="277" mass="31238">MLFFKILPIVWISSVASASRHYPHWTPPSTGDVRSPCPLLNSLANHNIIPHNGKNLTVPMLVKALNETVNLSPEIATFTATSALSLAPDPSLGHFQLNDLDKHNAIEHDASLSRVDFHFVGKEGVAKFNYPTFKRWFAHFGGQEFIDIETAAKARFAMVQHSRDTNPEFTYAEVQRLASYVETTLYFKAMVDKWGRTRKEFVRVLFEQERLPFAEGWRRPRDQFDGFVQTDTVLRLALATPEKTGWSGESVQQKLRESSIRHSAAPAFNAQGPLIGS</sequence>
<keyword evidence="2 10" id="KW-0575">Peroxidase</keyword>
<evidence type="ECO:0000256" key="1">
    <source>
        <dbReference type="ARBA" id="ARBA00001970"/>
    </source>
</evidence>
<evidence type="ECO:0000256" key="5">
    <source>
        <dbReference type="ARBA" id="ARBA00023002"/>
    </source>
</evidence>
<dbReference type="Pfam" id="PF01328">
    <property type="entry name" value="Peroxidase_2"/>
    <property type="match status" value="1"/>
</dbReference>
<comment type="cofactor">
    <cofactor evidence="1">
        <name>heme b</name>
        <dbReference type="ChEBI" id="CHEBI:60344"/>
    </cofactor>
</comment>
<keyword evidence="5" id="KW-0560">Oxidoreductase</keyword>
<evidence type="ECO:0000259" key="9">
    <source>
        <dbReference type="PROSITE" id="PS51405"/>
    </source>
</evidence>
<accession>A0A2V1DD47</accession>
<dbReference type="PANTHER" id="PTHR33577">
    <property type="entry name" value="STERIGMATOCYSTIN BIOSYNTHESIS PEROXIDASE STCC-RELATED"/>
    <property type="match status" value="1"/>
</dbReference>
<dbReference type="Gene3D" id="1.10.489.10">
    <property type="entry name" value="Chloroperoxidase-like"/>
    <property type="match status" value="1"/>
</dbReference>
<keyword evidence="8" id="KW-0732">Signal</keyword>
<keyword evidence="6" id="KW-0408">Iron</keyword>
<protein>
    <submittedName>
        <fullName evidence="10">Cloroperoxidase</fullName>
    </submittedName>
</protein>
<feature type="chain" id="PRO_5016019950" evidence="8">
    <location>
        <begin position="19"/>
        <end position="277"/>
    </location>
</feature>
<dbReference type="SUPFAM" id="SSF47571">
    <property type="entry name" value="Cloroperoxidase"/>
    <property type="match status" value="1"/>
</dbReference>
<name>A0A2V1DD47_9PLEO</name>
<keyword evidence="4" id="KW-0479">Metal-binding</keyword>
<dbReference type="InterPro" id="IPR036851">
    <property type="entry name" value="Chloroperoxidase-like_sf"/>
</dbReference>
<proteinExistence type="inferred from homology"/>
<dbReference type="GO" id="GO:0004601">
    <property type="term" value="F:peroxidase activity"/>
    <property type="evidence" value="ECO:0007669"/>
    <property type="project" value="UniProtKB-KW"/>
</dbReference>
<evidence type="ECO:0000256" key="4">
    <source>
        <dbReference type="ARBA" id="ARBA00022723"/>
    </source>
</evidence>
<dbReference type="AlphaFoldDB" id="A0A2V1DD47"/>
<dbReference type="STRING" id="97972.A0A2V1DD47"/>
<evidence type="ECO:0000256" key="2">
    <source>
        <dbReference type="ARBA" id="ARBA00022559"/>
    </source>
</evidence>
<evidence type="ECO:0000256" key="6">
    <source>
        <dbReference type="ARBA" id="ARBA00023004"/>
    </source>
</evidence>
<feature type="domain" description="Heme haloperoxidase family profile" evidence="9">
    <location>
        <begin position="21"/>
        <end position="234"/>
    </location>
</feature>
<evidence type="ECO:0000313" key="11">
    <source>
        <dbReference type="Proteomes" id="UP000244855"/>
    </source>
</evidence>